<reference evidence="2 3" key="1">
    <citation type="submission" date="2019-02" db="EMBL/GenBank/DDBJ databases">
        <title>Deep-cultivation of Planctomycetes and their phenomic and genomic characterization uncovers novel biology.</title>
        <authorList>
            <person name="Wiegand S."/>
            <person name="Jogler M."/>
            <person name="Boedeker C."/>
            <person name="Pinto D."/>
            <person name="Vollmers J."/>
            <person name="Rivas-Marin E."/>
            <person name="Kohn T."/>
            <person name="Peeters S.H."/>
            <person name="Heuer A."/>
            <person name="Rast P."/>
            <person name="Oberbeckmann S."/>
            <person name="Bunk B."/>
            <person name="Jeske O."/>
            <person name="Meyerdierks A."/>
            <person name="Storesund J.E."/>
            <person name="Kallscheuer N."/>
            <person name="Luecker S."/>
            <person name="Lage O.M."/>
            <person name="Pohl T."/>
            <person name="Merkel B.J."/>
            <person name="Hornburger P."/>
            <person name="Mueller R.-W."/>
            <person name="Bruemmer F."/>
            <person name="Labrenz M."/>
            <person name="Spormann A.M."/>
            <person name="Op Den Camp H."/>
            <person name="Overmann J."/>
            <person name="Amann R."/>
            <person name="Jetten M.S.M."/>
            <person name="Mascher T."/>
            <person name="Medema M.H."/>
            <person name="Devos D.P."/>
            <person name="Kaster A.-K."/>
            <person name="Ovreas L."/>
            <person name="Rohde M."/>
            <person name="Galperin M.Y."/>
            <person name="Jogler C."/>
        </authorList>
    </citation>
    <scope>NUCLEOTIDE SEQUENCE [LARGE SCALE GENOMIC DNA]</scope>
    <source>
        <strain evidence="2 3">Pla108</strain>
    </source>
</reference>
<evidence type="ECO:0000313" key="3">
    <source>
        <dbReference type="Proteomes" id="UP000317421"/>
    </source>
</evidence>
<evidence type="ECO:0000259" key="1">
    <source>
        <dbReference type="Pfam" id="PF01261"/>
    </source>
</evidence>
<dbReference type="Proteomes" id="UP000317421">
    <property type="component" value="Unassembled WGS sequence"/>
</dbReference>
<dbReference type="EMBL" id="SJPR01000004">
    <property type="protein sequence ID" value="TWT96139.1"/>
    <property type="molecule type" value="Genomic_DNA"/>
</dbReference>
<sequence>MATLPPFLLSGFADEASATKLIGEELAAMAAIGLRRCSLRFVDLGDGVKNAMALTKKEVKQVRQRLDDFGLEVATLGSPIGKVKLLDVEDGTSNQYIPFPKYLKQDVAKACDIAAGVGTKLVRGFSYYHPKGTEPGDHLAQVVDQLGQITEACAAADLVFGLEVEANLVGQTGQLLQQIHKQVNHPAMVLIYDAGNLLAQGYSPDESFAEYEAMKAGLGWIHVKDYRPMKSAARGGHIDEDALKDFCPVSRGSGVYERVLRDLAETAGGPMLKRMKKIGLPGVLLDLEPHVRGGGQFGGYSGADGMGIALRSLCDLIDYLGLSHDLKTADDLL</sequence>
<dbReference type="Pfam" id="PF01261">
    <property type="entry name" value="AP_endonuc_2"/>
    <property type="match status" value="1"/>
</dbReference>
<dbReference type="InterPro" id="IPR013022">
    <property type="entry name" value="Xyl_isomerase-like_TIM-brl"/>
</dbReference>
<dbReference type="SUPFAM" id="SSF51658">
    <property type="entry name" value="Xylose isomerase-like"/>
    <property type="match status" value="1"/>
</dbReference>
<feature type="domain" description="Xylose isomerase-like TIM barrel" evidence="1">
    <location>
        <begin position="27"/>
        <end position="266"/>
    </location>
</feature>
<keyword evidence="3" id="KW-1185">Reference proteome</keyword>
<organism evidence="2 3">
    <name type="scientific">Botrimarina colliarenosi</name>
    <dbReference type="NCBI Taxonomy" id="2528001"/>
    <lineage>
        <taxon>Bacteria</taxon>
        <taxon>Pseudomonadati</taxon>
        <taxon>Planctomycetota</taxon>
        <taxon>Planctomycetia</taxon>
        <taxon>Pirellulales</taxon>
        <taxon>Lacipirellulaceae</taxon>
        <taxon>Botrimarina</taxon>
    </lineage>
</organism>
<keyword evidence="2" id="KW-0413">Isomerase</keyword>
<comment type="caution">
    <text evidence="2">The sequence shown here is derived from an EMBL/GenBank/DDBJ whole genome shotgun (WGS) entry which is preliminary data.</text>
</comment>
<evidence type="ECO:0000313" key="2">
    <source>
        <dbReference type="EMBL" id="TWT96139.1"/>
    </source>
</evidence>
<dbReference type="PANTHER" id="PTHR12110">
    <property type="entry name" value="HYDROXYPYRUVATE ISOMERASE"/>
    <property type="match status" value="1"/>
</dbReference>
<protein>
    <submittedName>
        <fullName evidence="2">Xylose isomerase-like TIM barrel</fullName>
    </submittedName>
</protein>
<proteinExistence type="predicted"/>
<dbReference type="InterPro" id="IPR050312">
    <property type="entry name" value="IolE/XylAMocC-like"/>
</dbReference>
<dbReference type="InterPro" id="IPR036237">
    <property type="entry name" value="Xyl_isomerase-like_sf"/>
</dbReference>
<dbReference type="AlphaFoldDB" id="A0A5C6A9B6"/>
<dbReference type="RefSeq" id="WP_146445921.1">
    <property type="nucleotide sequence ID" value="NZ_SJPR01000004.1"/>
</dbReference>
<accession>A0A5C6A9B6</accession>
<name>A0A5C6A9B6_9BACT</name>
<dbReference type="PANTHER" id="PTHR12110:SF53">
    <property type="entry name" value="BLR5974 PROTEIN"/>
    <property type="match status" value="1"/>
</dbReference>
<dbReference type="Gene3D" id="3.20.20.150">
    <property type="entry name" value="Divalent-metal-dependent TIM barrel enzymes"/>
    <property type="match status" value="1"/>
</dbReference>
<gene>
    <name evidence="2" type="ORF">Pla108_32240</name>
</gene>
<dbReference type="OrthoDB" id="9815124at2"/>
<dbReference type="GO" id="GO:0016853">
    <property type="term" value="F:isomerase activity"/>
    <property type="evidence" value="ECO:0007669"/>
    <property type="project" value="UniProtKB-KW"/>
</dbReference>